<keyword evidence="4" id="KW-1185">Reference proteome</keyword>
<dbReference type="Proteomes" id="UP001334248">
    <property type="component" value="Unassembled WGS sequence"/>
</dbReference>
<organism evidence="3 4">
    <name type="scientific">Knufia obscura</name>
    <dbReference type="NCBI Taxonomy" id="1635080"/>
    <lineage>
        <taxon>Eukaryota</taxon>
        <taxon>Fungi</taxon>
        <taxon>Dikarya</taxon>
        <taxon>Ascomycota</taxon>
        <taxon>Pezizomycotina</taxon>
        <taxon>Eurotiomycetes</taxon>
        <taxon>Chaetothyriomycetidae</taxon>
        <taxon>Chaetothyriales</taxon>
        <taxon>Trichomeriaceae</taxon>
        <taxon>Knufia</taxon>
    </lineage>
</organism>
<keyword evidence="1" id="KW-0812">Transmembrane</keyword>
<evidence type="ECO:0000259" key="2">
    <source>
        <dbReference type="Pfam" id="PF20237"/>
    </source>
</evidence>
<evidence type="ECO:0000256" key="1">
    <source>
        <dbReference type="SAM" id="Phobius"/>
    </source>
</evidence>
<feature type="transmembrane region" description="Helical" evidence="1">
    <location>
        <begin position="289"/>
        <end position="306"/>
    </location>
</feature>
<name>A0ABR0RG16_9EURO</name>
<comment type="caution">
    <text evidence="3">The sequence shown here is derived from an EMBL/GenBank/DDBJ whole genome shotgun (WGS) entry which is preliminary data.</text>
</comment>
<dbReference type="RefSeq" id="XP_064727244.1">
    <property type="nucleotide sequence ID" value="XM_064876857.1"/>
</dbReference>
<sequence>MATQQHYGQGHWPEAAGYQALGNLIGGYPEMAIFRRFLNAGALDLLYRQAELQHIISEWATTAEVDQQIQGPRRPEDPKRNEYDKDFDQLRRSVDSHEPGAGNQRRRWSEVSEKLGDFYDRLLKFQKVCSLPCVDKDHLEQLRRHLEEPDKGAHFLRGVERLVYHKLNERDLTSIASPDESDVFTKLARGPITNLLHEIVGRNTHHVVTVPKLGSTESLSLSFKDYSPEAAFRLSRVLYAALTSIFVTVAIVSLNIVKGAVGRIILITIHNLLFTAAMAVFATGRPGELFGVAAAYAAVLVVYASGSSGLDAGPASP</sequence>
<keyword evidence="1" id="KW-1133">Transmembrane helix</keyword>
<keyword evidence="1" id="KW-0472">Membrane</keyword>
<feature type="transmembrane region" description="Helical" evidence="1">
    <location>
        <begin position="237"/>
        <end position="257"/>
    </location>
</feature>
<gene>
    <name evidence="3" type="ORF">PMZ80_008457</name>
</gene>
<dbReference type="PANTHER" id="PTHR34502:SF5">
    <property type="entry name" value="DUF6594 DOMAIN-CONTAINING PROTEIN"/>
    <property type="match status" value="1"/>
</dbReference>
<dbReference type="Pfam" id="PF20237">
    <property type="entry name" value="DUF6594"/>
    <property type="match status" value="1"/>
</dbReference>
<dbReference type="PANTHER" id="PTHR34502">
    <property type="entry name" value="DUF6594 DOMAIN-CONTAINING PROTEIN-RELATED"/>
    <property type="match status" value="1"/>
</dbReference>
<reference evidence="3 4" key="1">
    <citation type="journal article" date="2023" name="Res Sq">
        <title>Genomic and morphological characterization of Knufia obscura isolated from the Mars 2020 spacecraft assembly facility.</title>
        <authorList>
            <person name="Chander A.M."/>
            <person name="Teixeira M.M."/>
            <person name="Singh N.K."/>
            <person name="Williams M.P."/>
            <person name="Parker C.W."/>
            <person name="Leo P."/>
            <person name="Stajich J.E."/>
            <person name="Torok T."/>
            <person name="Tighe S."/>
            <person name="Mason C.E."/>
            <person name="Venkateswaran K."/>
        </authorList>
    </citation>
    <scope>NUCLEOTIDE SEQUENCE [LARGE SCALE GENOMIC DNA]</scope>
    <source>
        <strain evidence="3 4">CCFEE 5817</strain>
    </source>
</reference>
<accession>A0ABR0RG16</accession>
<evidence type="ECO:0000313" key="3">
    <source>
        <dbReference type="EMBL" id="KAK5939154.1"/>
    </source>
</evidence>
<protein>
    <recommendedName>
        <fullName evidence="2">DUF6594 domain-containing protein</fullName>
    </recommendedName>
</protein>
<dbReference type="EMBL" id="JAVHJV010000011">
    <property type="protein sequence ID" value="KAK5939154.1"/>
    <property type="molecule type" value="Genomic_DNA"/>
</dbReference>
<proteinExistence type="predicted"/>
<dbReference type="GeneID" id="90001906"/>
<evidence type="ECO:0000313" key="4">
    <source>
        <dbReference type="Proteomes" id="UP001334248"/>
    </source>
</evidence>
<feature type="transmembrane region" description="Helical" evidence="1">
    <location>
        <begin position="264"/>
        <end position="283"/>
    </location>
</feature>
<feature type="domain" description="DUF6594" evidence="2">
    <location>
        <begin position="18"/>
        <end position="301"/>
    </location>
</feature>
<dbReference type="InterPro" id="IPR046529">
    <property type="entry name" value="DUF6594"/>
</dbReference>